<dbReference type="PROSITE" id="PS00379">
    <property type="entry name" value="CDP_ALCOHOL_P_TRANSF"/>
    <property type="match status" value="1"/>
</dbReference>
<evidence type="ECO:0000313" key="4">
    <source>
        <dbReference type="EMBL" id="SFN39066.1"/>
    </source>
</evidence>
<evidence type="ECO:0000256" key="3">
    <source>
        <dbReference type="SAM" id="Phobius"/>
    </source>
</evidence>
<evidence type="ECO:0000313" key="5">
    <source>
        <dbReference type="Proteomes" id="UP000183107"/>
    </source>
</evidence>
<dbReference type="RefSeq" id="WP_074794826.1">
    <property type="nucleotide sequence ID" value="NZ_FOVJ01000001.1"/>
</dbReference>
<keyword evidence="1 2" id="KW-0808">Transferase</keyword>
<gene>
    <name evidence="4" type="ORF">SAMN05216386_0771</name>
</gene>
<sequence>MTTYIHILGDSETDIWGLSGRERLERMLKGFSQTKTVDSPDQVPEQAPAVFLRADHLFDARVLSALINARENLVLNSDAGQPVAVRVIDGNMRDALANFMGEGEGETFPDLPRYTLKDLNLLGLQQNLKKRDLPYVLPINRVNSRQLESELFARSYKSVTDLVTKWLWPMPAFWAVRACVRFGIKPNQVTLLSLVFAVLAGVAFWHGHYGVGLVMGWLMTFLDTVDGKLARVTVTSSRLGDVLDHGLDIIHPPLWYIAWGVGLTAGLVHVSDLQIMFSLILIGYIGGRLCEGAFQFWIASFDIFIWRPVDSFNRLITARRNPNLILLTFGWFMDRPDIGLWSVIIWHLLSTVFLAFRVMMGWQAKQFQKPLRSWFEDIVPGEDEGKLAVRIFAPLAIRKDDGKLKDK</sequence>
<feature type="transmembrane region" description="Helical" evidence="3">
    <location>
        <begin position="253"/>
        <end position="270"/>
    </location>
</feature>
<organism evidence="4 5">
    <name type="scientific">Nitrosospira briensis</name>
    <dbReference type="NCBI Taxonomy" id="35799"/>
    <lineage>
        <taxon>Bacteria</taxon>
        <taxon>Pseudomonadati</taxon>
        <taxon>Pseudomonadota</taxon>
        <taxon>Betaproteobacteria</taxon>
        <taxon>Nitrosomonadales</taxon>
        <taxon>Nitrosomonadaceae</taxon>
        <taxon>Nitrosospira</taxon>
    </lineage>
</organism>
<dbReference type="InterPro" id="IPR048254">
    <property type="entry name" value="CDP_ALCOHOL_P_TRANSF_CS"/>
</dbReference>
<dbReference type="InterPro" id="IPR043130">
    <property type="entry name" value="CDP-OH_PTrfase_TM_dom"/>
</dbReference>
<dbReference type="Gene3D" id="1.20.120.1760">
    <property type="match status" value="1"/>
</dbReference>
<evidence type="ECO:0000256" key="2">
    <source>
        <dbReference type="RuleBase" id="RU003750"/>
    </source>
</evidence>
<reference evidence="5" key="1">
    <citation type="submission" date="2016-10" db="EMBL/GenBank/DDBJ databases">
        <authorList>
            <person name="Varghese N."/>
        </authorList>
    </citation>
    <scope>NUCLEOTIDE SEQUENCE [LARGE SCALE GENOMIC DNA]</scope>
    <source>
        <strain evidence="5">Nsp8</strain>
    </source>
</reference>
<dbReference type="AlphaFoldDB" id="A0A1I4YM42"/>
<dbReference type="Pfam" id="PF01066">
    <property type="entry name" value="CDP-OH_P_transf"/>
    <property type="match status" value="1"/>
</dbReference>
<dbReference type="GO" id="GO:0008654">
    <property type="term" value="P:phospholipid biosynthetic process"/>
    <property type="evidence" value="ECO:0007669"/>
    <property type="project" value="InterPro"/>
</dbReference>
<feature type="transmembrane region" description="Helical" evidence="3">
    <location>
        <begin position="277"/>
        <end position="298"/>
    </location>
</feature>
<dbReference type="EMBL" id="FOVJ01000001">
    <property type="protein sequence ID" value="SFN39066.1"/>
    <property type="molecule type" value="Genomic_DNA"/>
</dbReference>
<dbReference type="InterPro" id="IPR000462">
    <property type="entry name" value="CDP-OH_P_trans"/>
</dbReference>
<feature type="transmembrane region" description="Helical" evidence="3">
    <location>
        <begin position="191"/>
        <end position="219"/>
    </location>
</feature>
<dbReference type="STRING" id="1266925.GCA_000619905_01295"/>
<dbReference type="Proteomes" id="UP000183107">
    <property type="component" value="Unassembled WGS sequence"/>
</dbReference>
<keyword evidence="5" id="KW-1185">Reference proteome</keyword>
<dbReference type="GO" id="GO:0016780">
    <property type="term" value="F:phosphotransferase activity, for other substituted phosphate groups"/>
    <property type="evidence" value="ECO:0007669"/>
    <property type="project" value="InterPro"/>
</dbReference>
<keyword evidence="3" id="KW-1133">Transmembrane helix</keyword>
<feature type="transmembrane region" description="Helical" evidence="3">
    <location>
        <begin position="338"/>
        <end position="359"/>
    </location>
</feature>
<keyword evidence="3" id="KW-0812">Transmembrane</keyword>
<dbReference type="GO" id="GO:0016020">
    <property type="term" value="C:membrane"/>
    <property type="evidence" value="ECO:0007669"/>
    <property type="project" value="InterPro"/>
</dbReference>
<accession>A0A1I4YM42</accession>
<comment type="similarity">
    <text evidence="2">Belongs to the CDP-alcohol phosphatidyltransferase class-I family.</text>
</comment>
<protein>
    <submittedName>
        <fullName evidence="4">Phosphatidylglycerophosphate synthase</fullName>
    </submittedName>
</protein>
<evidence type="ECO:0000256" key="1">
    <source>
        <dbReference type="ARBA" id="ARBA00022679"/>
    </source>
</evidence>
<keyword evidence="3" id="KW-0472">Membrane</keyword>
<name>A0A1I4YM42_9PROT</name>
<proteinExistence type="inferred from homology"/>